<dbReference type="InterPro" id="IPR043129">
    <property type="entry name" value="ATPase_NBD"/>
</dbReference>
<dbReference type="PANTHER" id="PTHR11735:SF11">
    <property type="entry name" value="TRNA THREONYLCARBAMOYLADENOSINE BIOSYNTHESIS PROTEIN TSAB"/>
    <property type="match status" value="1"/>
</dbReference>
<evidence type="ECO:0000313" key="3">
    <source>
        <dbReference type="Proteomes" id="UP000321935"/>
    </source>
</evidence>
<proteinExistence type="predicted"/>
<dbReference type="EMBL" id="VORW01000017">
    <property type="protein sequence ID" value="TXE05773.1"/>
    <property type="molecule type" value="Genomic_DNA"/>
</dbReference>
<protein>
    <submittedName>
        <fullName evidence="2">tRNA (Adenosine(37)-N6)-threonylcarbamoyltransferase complex dimerization subunit type 1 TsaB</fullName>
    </submittedName>
</protein>
<reference evidence="2 3" key="1">
    <citation type="submission" date="2019-08" db="EMBL/GenBank/DDBJ databases">
        <title>Genomes sequence of Algoriphagus aquimarinus ACAM450.</title>
        <authorList>
            <person name="Bowman J.P."/>
        </authorList>
    </citation>
    <scope>NUCLEOTIDE SEQUENCE [LARGE SCALE GENOMIC DNA]</scope>
    <source>
        <strain evidence="2 3">ACAM 450</strain>
    </source>
</reference>
<dbReference type="SUPFAM" id="SSF53067">
    <property type="entry name" value="Actin-like ATPase domain"/>
    <property type="match status" value="2"/>
</dbReference>
<dbReference type="RefSeq" id="WP_146919966.1">
    <property type="nucleotide sequence ID" value="NZ_VORW01000017.1"/>
</dbReference>
<accession>A0A5C7AEB9</accession>
<dbReference type="AlphaFoldDB" id="A0A5C7AEB9"/>
<dbReference type="PANTHER" id="PTHR11735">
    <property type="entry name" value="TRNA N6-ADENOSINE THREONYLCARBAMOYLTRANSFERASE"/>
    <property type="match status" value="1"/>
</dbReference>
<feature type="domain" description="Gcp-like" evidence="1">
    <location>
        <begin position="35"/>
        <end position="149"/>
    </location>
</feature>
<comment type="caution">
    <text evidence="2">The sequence shown here is derived from an EMBL/GenBank/DDBJ whole genome shotgun (WGS) entry which is preliminary data.</text>
</comment>
<gene>
    <name evidence="2" type="primary">tsaB</name>
    <name evidence="2" type="ORF">ESV85_17730</name>
</gene>
<dbReference type="GO" id="GO:0016740">
    <property type="term" value="F:transferase activity"/>
    <property type="evidence" value="ECO:0007669"/>
    <property type="project" value="UniProtKB-KW"/>
</dbReference>
<dbReference type="GO" id="GO:0005829">
    <property type="term" value="C:cytosol"/>
    <property type="evidence" value="ECO:0007669"/>
    <property type="project" value="TreeGrafter"/>
</dbReference>
<dbReference type="NCBIfam" id="TIGR03725">
    <property type="entry name" value="T6A_YeaZ"/>
    <property type="match status" value="1"/>
</dbReference>
<dbReference type="InterPro" id="IPR022496">
    <property type="entry name" value="T6A_TsaB"/>
</dbReference>
<name>A0A5C7AEB9_9BACT</name>
<dbReference type="Gene3D" id="3.30.420.40">
    <property type="match status" value="2"/>
</dbReference>
<sequence length="231" mass="25181">MAIILSLETSTTICSIALHQNGVLIGEKSLDVPGAHSEKLMGMIATLLDECQITIGQINAVAVSEGPGSYTGLRIGVSVAKGLAFAGDIPLISVRTMKALSYGAKSLINNKETGLIVAMLDARRMEVYREVFDQDLNSVRKLDSEVIDEESYSDLLDKGKVYFVGDALEKVSKVIHQANAVFLDIKISAEYVGVLAFEKFQKGEFADLAYFVPNYLKEFKALQSKKNPLLI</sequence>
<dbReference type="Proteomes" id="UP000321935">
    <property type="component" value="Unassembled WGS sequence"/>
</dbReference>
<dbReference type="CDD" id="cd24032">
    <property type="entry name" value="ASKHA_NBD_TsaB"/>
    <property type="match status" value="1"/>
</dbReference>
<keyword evidence="2" id="KW-0808">Transferase</keyword>
<dbReference type="OrthoDB" id="9784166at2"/>
<organism evidence="2 3">
    <name type="scientific">Algoriphagus aquimarinus</name>
    <dbReference type="NCBI Taxonomy" id="237018"/>
    <lineage>
        <taxon>Bacteria</taxon>
        <taxon>Pseudomonadati</taxon>
        <taxon>Bacteroidota</taxon>
        <taxon>Cytophagia</taxon>
        <taxon>Cytophagales</taxon>
        <taxon>Cyclobacteriaceae</taxon>
        <taxon>Algoriphagus</taxon>
    </lineage>
</organism>
<dbReference type="GO" id="GO:0002949">
    <property type="term" value="P:tRNA threonylcarbamoyladenosine modification"/>
    <property type="evidence" value="ECO:0007669"/>
    <property type="project" value="InterPro"/>
</dbReference>
<dbReference type="InterPro" id="IPR000905">
    <property type="entry name" value="Gcp-like_dom"/>
</dbReference>
<evidence type="ECO:0000313" key="2">
    <source>
        <dbReference type="EMBL" id="TXE05773.1"/>
    </source>
</evidence>
<dbReference type="Pfam" id="PF00814">
    <property type="entry name" value="TsaD"/>
    <property type="match status" value="1"/>
</dbReference>
<evidence type="ECO:0000259" key="1">
    <source>
        <dbReference type="Pfam" id="PF00814"/>
    </source>
</evidence>